<keyword evidence="12" id="KW-0902">Two-component regulatory system</keyword>
<evidence type="ECO:0000256" key="4">
    <source>
        <dbReference type="ARBA" id="ARBA00012438"/>
    </source>
</evidence>
<keyword evidence="17" id="KW-0472">Membrane</keyword>
<dbReference type="InterPro" id="IPR050482">
    <property type="entry name" value="Sensor_HK_TwoCompSys"/>
</dbReference>
<keyword evidence="17" id="KW-1133">Transmembrane helix</keyword>
<dbReference type="Gene3D" id="3.30.565.10">
    <property type="entry name" value="Histidine kinase-like ATPase, C-terminal domain"/>
    <property type="match status" value="1"/>
</dbReference>
<comment type="cofactor">
    <cofactor evidence="2">
        <name>[4Fe-4S] cluster</name>
        <dbReference type="ChEBI" id="CHEBI:49883"/>
    </cofactor>
</comment>
<dbReference type="Proteomes" id="UP001595817">
    <property type="component" value="Unassembled WGS sequence"/>
</dbReference>
<dbReference type="PANTHER" id="PTHR24421">
    <property type="entry name" value="NITRATE/NITRITE SENSOR PROTEIN NARX-RELATED"/>
    <property type="match status" value="1"/>
</dbReference>
<protein>
    <recommendedName>
        <fullName evidence="5">Oxygen sensor histidine kinase NreB</fullName>
        <ecNumber evidence="4">2.7.13.3</ecNumber>
    </recommendedName>
    <alternativeName>
        <fullName evidence="15">Nitrogen regulation protein B</fullName>
    </alternativeName>
</protein>
<feature type="transmembrane region" description="Helical" evidence="17">
    <location>
        <begin position="44"/>
        <end position="65"/>
    </location>
</feature>
<evidence type="ECO:0000313" key="20">
    <source>
        <dbReference type="Proteomes" id="UP001595817"/>
    </source>
</evidence>
<dbReference type="CDD" id="cd16917">
    <property type="entry name" value="HATPase_UhpB-NarQ-NarX-like"/>
    <property type="match status" value="1"/>
</dbReference>
<evidence type="ECO:0000313" key="19">
    <source>
        <dbReference type="EMBL" id="MFC4409955.1"/>
    </source>
</evidence>
<comment type="catalytic activity">
    <reaction evidence="1">
        <text>ATP + protein L-histidine = ADP + protein N-phospho-L-histidine.</text>
        <dbReference type="EC" id="2.7.13.3"/>
    </reaction>
</comment>
<evidence type="ECO:0000256" key="2">
    <source>
        <dbReference type="ARBA" id="ARBA00001966"/>
    </source>
</evidence>
<dbReference type="InterPro" id="IPR036890">
    <property type="entry name" value="HATPase_C_sf"/>
</dbReference>
<dbReference type="InterPro" id="IPR011712">
    <property type="entry name" value="Sig_transdc_His_kin_sub3_dim/P"/>
</dbReference>
<feature type="coiled-coil region" evidence="16">
    <location>
        <begin position="168"/>
        <end position="223"/>
    </location>
</feature>
<comment type="subcellular location">
    <subcellularLocation>
        <location evidence="3">Cytoplasm</location>
    </subcellularLocation>
</comment>
<feature type="transmembrane region" description="Helical" evidence="17">
    <location>
        <begin position="21"/>
        <end position="38"/>
    </location>
</feature>
<evidence type="ECO:0000256" key="17">
    <source>
        <dbReference type="SAM" id="Phobius"/>
    </source>
</evidence>
<evidence type="ECO:0000259" key="18">
    <source>
        <dbReference type="PROSITE" id="PS50109"/>
    </source>
</evidence>
<gene>
    <name evidence="19" type="ORF">ACFOZY_05820</name>
</gene>
<name>A0ABV8X788_9LACT</name>
<keyword evidence="7" id="KW-0963">Cytoplasm</keyword>
<evidence type="ECO:0000256" key="14">
    <source>
        <dbReference type="ARBA" id="ARBA00024827"/>
    </source>
</evidence>
<evidence type="ECO:0000256" key="6">
    <source>
        <dbReference type="ARBA" id="ARBA00022485"/>
    </source>
</evidence>
<evidence type="ECO:0000256" key="8">
    <source>
        <dbReference type="ARBA" id="ARBA00022679"/>
    </source>
</evidence>
<dbReference type="GO" id="GO:0016301">
    <property type="term" value="F:kinase activity"/>
    <property type="evidence" value="ECO:0007669"/>
    <property type="project" value="UniProtKB-KW"/>
</dbReference>
<proteinExistence type="predicted"/>
<keyword evidence="13" id="KW-0411">Iron-sulfur</keyword>
<feature type="transmembrane region" description="Helical" evidence="17">
    <location>
        <begin position="152"/>
        <end position="169"/>
    </location>
</feature>
<evidence type="ECO:0000256" key="3">
    <source>
        <dbReference type="ARBA" id="ARBA00004496"/>
    </source>
</evidence>
<feature type="domain" description="Histidine kinase" evidence="18">
    <location>
        <begin position="330"/>
        <end position="419"/>
    </location>
</feature>
<dbReference type="RefSeq" id="WP_378153267.1">
    <property type="nucleotide sequence ID" value="NZ_JBHSEC010000006.1"/>
</dbReference>
<dbReference type="Pfam" id="PF02518">
    <property type="entry name" value="HATPase_c"/>
    <property type="match status" value="1"/>
</dbReference>
<evidence type="ECO:0000256" key="15">
    <source>
        <dbReference type="ARBA" id="ARBA00030800"/>
    </source>
</evidence>
<keyword evidence="6" id="KW-0004">4Fe-4S</keyword>
<dbReference type="SUPFAM" id="SSF55874">
    <property type="entry name" value="ATPase domain of HSP90 chaperone/DNA topoisomerase II/histidine kinase"/>
    <property type="match status" value="1"/>
</dbReference>
<dbReference type="PRINTS" id="PR00344">
    <property type="entry name" value="BCTRLSENSOR"/>
</dbReference>
<evidence type="ECO:0000256" key="16">
    <source>
        <dbReference type="SAM" id="Coils"/>
    </source>
</evidence>
<dbReference type="InterPro" id="IPR003594">
    <property type="entry name" value="HATPase_dom"/>
</dbReference>
<accession>A0ABV8X788</accession>
<dbReference type="EMBL" id="JBHSEC010000006">
    <property type="protein sequence ID" value="MFC4409955.1"/>
    <property type="molecule type" value="Genomic_DNA"/>
</dbReference>
<evidence type="ECO:0000256" key="10">
    <source>
        <dbReference type="ARBA" id="ARBA00022777"/>
    </source>
</evidence>
<dbReference type="Pfam" id="PF07730">
    <property type="entry name" value="HisKA_3"/>
    <property type="match status" value="1"/>
</dbReference>
<dbReference type="EC" id="2.7.13.3" evidence="4"/>
<evidence type="ECO:0000256" key="9">
    <source>
        <dbReference type="ARBA" id="ARBA00022723"/>
    </source>
</evidence>
<comment type="caution">
    <text evidence="19">The sequence shown here is derived from an EMBL/GenBank/DDBJ whole genome shotgun (WGS) entry which is preliminary data.</text>
</comment>
<keyword evidence="10 19" id="KW-0418">Kinase</keyword>
<keyword evidence="16" id="KW-0175">Coiled coil</keyword>
<evidence type="ECO:0000256" key="12">
    <source>
        <dbReference type="ARBA" id="ARBA00023012"/>
    </source>
</evidence>
<reference evidence="20" key="1">
    <citation type="journal article" date="2019" name="Int. J. Syst. Evol. Microbiol.">
        <title>The Global Catalogue of Microorganisms (GCM) 10K type strain sequencing project: providing services to taxonomists for standard genome sequencing and annotation.</title>
        <authorList>
            <consortium name="The Broad Institute Genomics Platform"/>
            <consortium name="The Broad Institute Genome Sequencing Center for Infectious Disease"/>
            <person name="Wu L."/>
            <person name="Ma J."/>
        </authorList>
    </citation>
    <scope>NUCLEOTIDE SEQUENCE [LARGE SCALE GENOMIC DNA]</scope>
    <source>
        <strain evidence="20">CCUG 59778</strain>
    </source>
</reference>
<evidence type="ECO:0000256" key="13">
    <source>
        <dbReference type="ARBA" id="ARBA00023014"/>
    </source>
</evidence>
<sequence>MINYLSTVIQKSPSSQLHLGLVYRTLSLFLTSLFYLIGSYGQPFHIKLSSVVAISLLAIASTHLYNKFELKHTFLKLFVLIELIFLLFFVLYTGGIESPFIWYSLNPILVAISFLSPIFSWGLLFSYLASITFLSGTNISFSDVLLIMEESAFIYLACLLGVLLANLFSRLTRELDLKMEELKEANEQLLELNRKHEAAIEQVVSLNNEMNRYSTKMAILEEQNRIANEIHDNVSQKLFGLVYSLHNLQHKYKNVELSHDLHFLGRIANEAMKEIRAAIYRLSSVKKGEQPVLNQFRLFLDEFSTLHGVKVIHQVSGVESALSYKLKESLIRILNEACGNAVRHGKCERIYVSMTVTEDATVLEIHDNGSGMVIKPNREEEGIGLHNIKKIVGSFGGVVAIDSEIGKGTSLQIEIPNRNMQKVVGI</sequence>
<keyword evidence="20" id="KW-1185">Reference proteome</keyword>
<dbReference type="Gene3D" id="1.20.5.1930">
    <property type="match status" value="1"/>
</dbReference>
<evidence type="ECO:0000256" key="5">
    <source>
        <dbReference type="ARBA" id="ARBA00017322"/>
    </source>
</evidence>
<keyword evidence="11" id="KW-0408">Iron</keyword>
<dbReference type="InterPro" id="IPR004358">
    <property type="entry name" value="Sig_transdc_His_kin-like_C"/>
</dbReference>
<evidence type="ECO:0000256" key="11">
    <source>
        <dbReference type="ARBA" id="ARBA00023004"/>
    </source>
</evidence>
<feature type="transmembrane region" description="Helical" evidence="17">
    <location>
        <begin position="77"/>
        <end position="94"/>
    </location>
</feature>
<evidence type="ECO:0000256" key="7">
    <source>
        <dbReference type="ARBA" id="ARBA00022490"/>
    </source>
</evidence>
<comment type="function">
    <text evidence="14">Member of the two-component regulatory system NreB/NreC involved in the control of dissimilatory nitrate/nitrite reduction in response to oxygen. NreB functions as a direct oxygen sensor histidine kinase which is autophosphorylated, in the absence of oxygen, probably at the conserved histidine residue, and transfers its phosphate group probably to a conserved aspartate residue of NreC. NreB/NreC activates the expression of the nitrate (narGHJI) and nitrite (nir) reductase operons, as well as the putative nitrate transporter gene narT.</text>
</comment>
<keyword evidence="8" id="KW-0808">Transferase</keyword>
<evidence type="ECO:0000256" key="1">
    <source>
        <dbReference type="ARBA" id="ARBA00000085"/>
    </source>
</evidence>
<keyword evidence="17" id="KW-0812">Transmembrane</keyword>
<keyword evidence="9" id="KW-0479">Metal-binding</keyword>
<organism evidence="19 20">
    <name type="scientific">Chungangia koreensis</name>
    <dbReference type="NCBI Taxonomy" id="752657"/>
    <lineage>
        <taxon>Bacteria</taxon>
        <taxon>Bacillati</taxon>
        <taxon>Bacillota</taxon>
        <taxon>Bacilli</taxon>
        <taxon>Lactobacillales</taxon>
        <taxon>Chungangia</taxon>
    </lineage>
</organism>
<dbReference type="SMART" id="SM00387">
    <property type="entry name" value="HATPase_c"/>
    <property type="match status" value="1"/>
</dbReference>
<dbReference type="PROSITE" id="PS50109">
    <property type="entry name" value="HIS_KIN"/>
    <property type="match status" value="1"/>
</dbReference>
<dbReference type="InterPro" id="IPR005467">
    <property type="entry name" value="His_kinase_dom"/>
</dbReference>